<name>F5YNP7_TREPZ</name>
<dbReference type="CDD" id="cd07026">
    <property type="entry name" value="Ribosomal_L20"/>
    <property type="match status" value="1"/>
</dbReference>
<comment type="similarity">
    <text evidence="1 7 8">Belongs to the bacterial ribosomal protein bL20 family.</text>
</comment>
<organism evidence="9 10">
    <name type="scientific">Treponema primitia (strain ATCC BAA-887 / DSM 12427 / ZAS-2)</name>
    <dbReference type="NCBI Taxonomy" id="545694"/>
    <lineage>
        <taxon>Bacteria</taxon>
        <taxon>Pseudomonadati</taxon>
        <taxon>Spirochaetota</taxon>
        <taxon>Spirochaetia</taxon>
        <taxon>Spirochaetales</taxon>
        <taxon>Treponemataceae</taxon>
        <taxon>Treponema</taxon>
    </lineage>
</organism>
<dbReference type="KEGG" id="tpi:TREPR_1647"/>
<dbReference type="FunFam" id="1.10.1900.20:FF:000001">
    <property type="entry name" value="50S ribosomal protein L20"/>
    <property type="match status" value="1"/>
</dbReference>
<dbReference type="RefSeq" id="WP_015708476.1">
    <property type="nucleotide sequence ID" value="NC_015578.1"/>
</dbReference>
<dbReference type="HOGENOM" id="CLU_123265_0_1_12"/>
<dbReference type="GO" id="GO:0019843">
    <property type="term" value="F:rRNA binding"/>
    <property type="evidence" value="ECO:0007669"/>
    <property type="project" value="UniProtKB-UniRule"/>
</dbReference>
<dbReference type="GO" id="GO:0005840">
    <property type="term" value="C:ribosome"/>
    <property type="evidence" value="ECO:0007669"/>
    <property type="project" value="UniProtKB-KW"/>
</dbReference>
<evidence type="ECO:0000256" key="1">
    <source>
        <dbReference type="ARBA" id="ARBA00007698"/>
    </source>
</evidence>
<dbReference type="InterPro" id="IPR005813">
    <property type="entry name" value="Ribosomal_bL20"/>
</dbReference>
<dbReference type="GO" id="GO:0003735">
    <property type="term" value="F:structural constituent of ribosome"/>
    <property type="evidence" value="ECO:0007669"/>
    <property type="project" value="InterPro"/>
</dbReference>
<gene>
    <name evidence="7 9" type="primary">rplT</name>
    <name evidence="9" type="ordered locus">TREPR_1647</name>
</gene>
<reference evidence="9 10" key="2">
    <citation type="journal article" date="2011" name="ISME J.">
        <title>RNA-seq reveals cooperative metabolic interactions between two termite-gut spirochete species in co-culture.</title>
        <authorList>
            <person name="Rosenthal A.Z."/>
            <person name="Matson E.G."/>
            <person name="Eldar A."/>
            <person name="Leadbetter J.R."/>
        </authorList>
    </citation>
    <scope>NUCLEOTIDE SEQUENCE [LARGE SCALE GENOMIC DNA]</scope>
    <source>
        <strain evidence="10">ATCC BAA-887 / DSM 12427 / ZAS-2</strain>
    </source>
</reference>
<evidence type="ECO:0000256" key="3">
    <source>
        <dbReference type="ARBA" id="ARBA00022884"/>
    </source>
</evidence>
<dbReference type="Gene3D" id="6.10.160.10">
    <property type="match status" value="1"/>
</dbReference>
<evidence type="ECO:0000313" key="10">
    <source>
        <dbReference type="Proteomes" id="UP000009223"/>
    </source>
</evidence>
<evidence type="ECO:0000256" key="8">
    <source>
        <dbReference type="RuleBase" id="RU000560"/>
    </source>
</evidence>
<dbReference type="Gene3D" id="1.10.1900.20">
    <property type="entry name" value="Ribosomal protein L20"/>
    <property type="match status" value="1"/>
</dbReference>
<accession>F5YNP7</accession>
<evidence type="ECO:0000313" key="9">
    <source>
        <dbReference type="EMBL" id="AEF84168.1"/>
    </source>
</evidence>
<dbReference type="GO" id="GO:0006412">
    <property type="term" value="P:translation"/>
    <property type="evidence" value="ECO:0007669"/>
    <property type="project" value="InterPro"/>
</dbReference>
<dbReference type="InterPro" id="IPR035566">
    <property type="entry name" value="Ribosomal_protein_bL20_C"/>
</dbReference>
<dbReference type="eggNOG" id="COG0292">
    <property type="taxonomic scope" value="Bacteria"/>
</dbReference>
<dbReference type="AlphaFoldDB" id="F5YNP7"/>
<keyword evidence="3 7" id="KW-0694">RNA-binding</keyword>
<evidence type="ECO:0000256" key="5">
    <source>
        <dbReference type="ARBA" id="ARBA00023274"/>
    </source>
</evidence>
<dbReference type="PROSITE" id="PS00937">
    <property type="entry name" value="RIBOSOMAL_L20"/>
    <property type="match status" value="1"/>
</dbReference>
<evidence type="ECO:0000256" key="4">
    <source>
        <dbReference type="ARBA" id="ARBA00022980"/>
    </source>
</evidence>
<reference evidence="10" key="1">
    <citation type="submission" date="2009-12" db="EMBL/GenBank/DDBJ databases">
        <title>Complete sequence of Treponema primitia strain ZAS-2.</title>
        <authorList>
            <person name="Tetu S.G."/>
            <person name="Matson E."/>
            <person name="Ren Q."/>
            <person name="Seshadri R."/>
            <person name="Elbourne L."/>
            <person name="Hassan K.A."/>
            <person name="Durkin A."/>
            <person name="Radune D."/>
            <person name="Mohamoud Y."/>
            <person name="Shay R."/>
            <person name="Jin S."/>
            <person name="Zhang X."/>
            <person name="Lucey K."/>
            <person name="Ballor N.R."/>
            <person name="Ottesen E."/>
            <person name="Rosenthal R."/>
            <person name="Allen A."/>
            <person name="Leadbetter J.R."/>
            <person name="Paulsen I.T."/>
        </authorList>
    </citation>
    <scope>NUCLEOTIDE SEQUENCE [LARGE SCALE GENOMIC DNA]</scope>
    <source>
        <strain evidence="10">ATCC BAA-887 / DSM 12427 / ZAS-2</strain>
    </source>
</reference>
<sequence>MSRAVDGSRRKDHRKKILKQAKGYWGRRHSNFKTAKDAVTKGLFYAYRDRRDRKGDFRRIWIIRINAACRAEGLSYSRLVDGLAKAGVTINRKALANMAIEDSAAFKAVVTQAKAALGAQAS</sequence>
<keyword evidence="5 7" id="KW-0687">Ribonucleoprotein</keyword>
<keyword evidence="4 7" id="KW-0689">Ribosomal protein</keyword>
<dbReference type="PANTHER" id="PTHR10986">
    <property type="entry name" value="39S RIBOSOMAL PROTEIN L20"/>
    <property type="match status" value="1"/>
</dbReference>
<dbReference type="Proteomes" id="UP000009223">
    <property type="component" value="Chromosome"/>
</dbReference>
<dbReference type="NCBIfam" id="TIGR01032">
    <property type="entry name" value="rplT_bact"/>
    <property type="match status" value="1"/>
</dbReference>
<evidence type="ECO:0000256" key="7">
    <source>
        <dbReference type="HAMAP-Rule" id="MF_00382"/>
    </source>
</evidence>
<dbReference type="GO" id="GO:0000027">
    <property type="term" value="P:ribosomal large subunit assembly"/>
    <property type="evidence" value="ECO:0007669"/>
    <property type="project" value="UniProtKB-UniRule"/>
</dbReference>
<evidence type="ECO:0000256" key="6">
    <source>
        <dbReference type="ARBA" id="ARBA00035172"/>
    </source>
</evidence>
<protein>
    <recommendedName>
        <fullName evidence="6 7">Large ribosomal subunit protein bL20</fullName>
    </recommendedName>
</protein>
<dbReference type="SUPFAM" id="SSF74731">
    <property type="entry name" value="Ribosomal protein L20"/>
    <property type="match status" value="1"/>
</dbReference>
<dbReference type="HAMAP" id="MF_00382">
    <property type="entry name" value="Ribosomal_bL20"/>
    <property type="match status" value="1"/>
</dbReference>
<comment type="function">
    <text evidence="7 8">Binds directly to 23S ribosomal RNA and is necessary for the in vitro assembly process of the 50S ribosomal subunit. It is not involved in the protein synthesizing functions of that subunit.</text>
</comment>
<dbReference type="OrthoDB" id="9808966at2"/>
<dbReference type="GO" id="GO:1990904">
    <property type="term" value="C:ribonucleoprotein complex"/>
    <property type="evidence" value="ECO:0007669"/>
    <property type="project" value="UniProtKB-KW"/>
</dbReference>
<dbReference type="InterPro" id="IPR049946">
    <property type="entry name" value="RIBOSOMAL_L20_CS"/>
</dbReference>
<keyword evidence="2 7" id="KW-0699">rRNA-binding</keyword>
<proteinExistence type="inferred from homology"/>
<keyword evidence="10" id="KW-1185">Reference proteome</keyword>
<dbReference type="PRINTS" id="PR00062">
    <property type="entry name" value="RIBOSOMALL20"/>
</dbReference>
<evidence type="ECO:0000256" key="2">
    <source>
        <dbReference type="ARBA" id="ARBA00022730"/>
    </source>
</evidence>
<dbReference type="STRING" id="545694.TREPR_1647"/>
<dbReference type="Pfam" id="PF00453">
    <property type="entry name" value="Ribosomal_L20"/>
    <property type="match status" value="1"/>
</dbReference>
<dbReference type="EMBL" id="CP001843">
    <property type="protein sequence ID" value="AEF84168.1"/>
    <property type="molecule type" value="Genomic_DNA"/>
</dbReference>